<reference evidence="2 3" key="1">
    <citation type="submission" date="2018-01" db="EMBL/GenBank/DDBJ databases">
        <authorList>
            <person name="Gaut B.S."/>
            <person name="Morton B.R."/>
            <person name="Clegg M.T."/>
            <person name="Duvall M.R."/>
        </authorList>
    </citation>
    <scope>NUCLEOTIDE SEQUENCE [LARGE SCALE GENOMIC DNA]</scope>
    <source>
        <strain evidence="2 3">HR-AV</strain>
    </source>
</reference>
<accession>A0A2S4ZY66</accession>
<gene>
    <name evidence="2" type="ORF">C3K47_17170</name>
</gene>
<protein>
    <recommendedName>
        <fullName evidence="4">DUF4595 domain-containing protein</fullName>
    </recommendedName>
</protein>
<proteinExistence type="predicted"/>
<name>A0A2S4ZY66_9SPHI</name>
<keyword evidence="3" id="KW-1185">Reference proteome</keyword>
<evidence type="ECO:0000256" key="1">
    <source>
        <dbReference type="SAM" id="SignalP"/>
    </source>
</evidence>
<keyword evidence="1" id="KW-0732">Signal</keyword>
<comment type="caution">
    <text evidence="2">The sequence shown here is derived from an EMBL/GenBank/DDBJ whole genome shotgun (WGS) entry which is preliminary data.</text>
</comment>
<evidence type="ECO:0000313" key="2">
    <source>
        <dbReference type="EMBL" id="POY34989.1"/>
    </source>
</evidence>
<dbReference type="RefSeq" id="WP_103790401.1">
    <property type="nucleotide sequence ID" value="NZ_PQVF01000015.1"/>
</dbReference>
<feature type="signal peptide" evidence="1">
    <location>
        <begin position="1"/>
        <end position="20"/>
    </location>
</feature>
<sequence>MRALLLIFALAIAVLTSSCSQDFDDEMTSTDHLLTKITTDDSVKNFTYISYDDMNRIVSLEVKNSQEESSTYKEFTYNNQHKIVKIKTQSGSERITYNLTYSNNTIIVKNEELNTEEFIVTLDGNNRISKVASLVNNDYVIYSYSDDKEEFPENEMQIAQVFSYDKKKHPLSAAAQKTPFLGFLLGVDIMGIKNWVSINNITMVNYTVYQDGVEKEKYNHYINYSYNEAGLPTKASSESRTETYEYTVKNKTSL</sequence>
<evidence type="ECO:0000313" key="3">
    <source>
        <dbReference type="Proteomes" id="UP000236893"/>
    </source>
</evidence>
<dbReference type="EMBL" id="PQVF01000015">
    <property type="protein sequence ID" value="POY34989.1"/>
    <property type="molecule type" value="Genomic_DNA"/>
</dbReference>
<dbReference type="OrthoDB" id="936050at2"/>
<feature type="chain" id="PRO_5015752283" description="DUF4595 domain-containing protein" evidence="1">
    <location>
        <begin position="21"/>
        <end position="254"/>
    </location>
</feature>
<dbReference type="AlphaFoldDB" id="A0A2S4ZY66"/>
<dbReference type="PROSITE" id="PS51257">
    <property type="entry name" value="PROKAR_LIPOPROTEIN"/>
    <property type="match status" value="1"/>
</dbReference>
<organism evidence="2 3">
    <name type="scientific">Solitalea longa</name>
    <dbReference type="NCBI Taxonomy" id="2079460"/>
    <lineage>
        <taxon>Bacteria</taxon>
        <taxon>Pseudomonadati</taxon>
        <taxon>Bacteroidota</taxon>
        <taxon>Sphingobacteriia</taxon>
        <taxon>Sphingobacteriales</taxon>
        <taxon>Sphingobacteriaceae</taxon>
        <taxon>Solitalea</taxon>
    </lineage>
</organism>
<evidence type="ECO:0008006" key="4">
    <source>
        <dbReference type="Google" id="ProtNLM"/>
    </source>
</evidence>
<dbReference type="Proteomes" id="UP000236893">
    <property type="component" value="Unassembled WGS sequence"/>
</dbReference>